<proteinExistence type="predicted"/>
<reference evidence="1 2" key="1">
    <citation type="submission" date="2019-04" db="EMBL/GenBank/DDBJ databases">
        <title>Flavobacterium sp. strain DS2-A Genome sequencing and assembly.</title>
        <authorList>
            <person name="Kim I."/>
        </authorList>
    </citation>
    <scope>NUCLEOTIDE SEQUENCE [LARGE SCALE GENOMIC DNA]</scope>
    <source>
        <strain evidence="1 2">DS2-A</strain>
    </source>
</reference>
<evidence type="ECO:0000313" key="2">
    <source>
        <dbReference type="Proteomes" id="UP000297407"/>
    </source>
</evidence>
<dbReference type="PROSITE" id="PS51257">
    <property type="entry name" value="PROKAR_LIPOPROTEIN"/>
    <property type="match status" value="1"/>
</dbReference>
<evidence type="ECO:0000313" key="1">
    <source>
        <dbReference type="EMBL" id="TGD59002.1"/>
    </source>
</evidence>
<accession>A0A4Z0LAI8</accession>
<dbReference type="AlphaFoldDB" id="A0A4Z0LAI8"/>
<name>A0A4Z0LAI8_9FLAO</name>
<dbReference type="OrthoDB" id="669114at2"/>
<dbReference type="RefSeq" id="WP_135525312.1">
    <property type="nucleotide sequence ID" value="NZ_SRLH01000002.1"/>
</dbReference>
<comment type="caution">
    <text evidence="1">The sequence shown here is derived from an EMBL/GenBank/DDBJ whole genome shotgun (WGS) entry which is preliminary data.</text>
</comment>
<dbReference type="InterPro" id="IPR024355">
    <property type="entry name" value="TraQ_bacteroidetes"/>
</dbReference>
<dbReference type="Proteomes" id="UP000297407">
    <property type="component" value="Unassembled WGS sequence"/>
</dbReference>
<organism evidence="1 2">
    <name type="scientific">Flavobacterium humi</name>
    <dbReference type="NCBI Taxonomy" id="2562683"/>
    <lineage>
        <taxon>Bacteria</taxon>
        <taxon>Pseudomonadati</taxon>
        <taxon>Bacteroidota</taxon>
        <taxon>Flavobacteriia</taxon>
        <taxon>Flavobacteriales</taxon>
        <taxon>Flavobacteriaceae</taxon>
        <taxon>Flavobacterium</taxon>
    </lineage>
</organism>
<protein>
    <submittedName>
        <fullName evidence="1">DUF3872 domain-containing protein</fullName>
    </submittedName>
</protein>
<dbReference type="InterPro" id="IPR038707">
    <property type="entry name" value="TraQ_sf"/>
</dbReference>
<dbReference type="EMBL" id="SRLH01000002">
    <property type="protein sequence ID" value="TGD59002.1"/>
    <property type="molecule type" value="Genomic_DNA"/>
</dbReference>
<dbReference type="Gene3D" id="2.60.40.2410">
    <property type="entry name" value="Uncharacterised protein PF12988, DUF3872"/>
    <property type="match status" value="1"/>
</dbReference>
<dbReference type="Pfam" id="PF12988">
    <property type="entry name" value="TraQ_transposon"/>
    <property type="match status" value="1"/>
</dbReference>
<gene>
    <name evidence="1" type="ORF">E4635_03890</name>
</gene>
<sequence>MKSIFKYKNFGFTAPFKYLWLFFVLMLSTSLLSSCEKEDLEIQKDFPFEVSVMPIPVAIANGQTVELRLTIQRKDRYSGNQYFIRYFQYEGLGLLRYDQQHSFVPNNLYAVPAEQFRLYYTSQAYVTHSFTLWISDNFGNEKQLNFQLNSINR</sequence>
<keyword evidence="2" id="KW-1185">Reference proteome</keyword>